<sequence length="36" mass="4391">MRLFENVKTDANSWRFCKKYSDNEYDSSKFPGRLRT</sequence>
<dbReference type="Proteomes" id="UP000752696">
    <property type="component" value="Unassembled WGS sequence"/>
</dbReference>
<accession>A0A6V7GZR0</accession>
<protein>
    <submittedName>
        <fullName evidence="1">Uncharacterized protein</fullName>
    </submittedName>
</protein>
<proteinExistence type="predicted"/>
<gene>
    <name evidence="1" type="ORF">MHI_LOCUS243911</name>
</gene>
<organism evidence="1 2">
    <name type="scientific">Heterotrigona itama</name>
    <dbReference type="NCBI Taxonomy" id="395501"/>
    <lineage>
        <taxon>Eukaryota</taxon>
        <taxon>Metazoa</taxon>
        <taxon>Ecdysozoa</taxon>
        <taxon>Arthropoda</taxon>
        <taxon>Hexapoda</taxon>
        <taxon>Insecta</taxon>
        <taxon>Pterygota</taxon>
        <taxon>Neoptera</taxon>
        <taxon>Endopterygota</taxon>
        <taxon>Hymenoptera</taxon>
        <taxon>Apocrita</taxon>
        <taxon>Aculeata</taxon>
        <taxon>Apoidea</taxon>
        <taxon>Anthophila</taxon>
        <taxon>Apidae</taxon>
        <taxon>Heterotrigona</taxon>
    </lineage>
</organism>
<evidence type="ECO:0000313" key="1">
    <source>
        <dbReference type="EMBL" id="CAD1471587.1"/>
    </source>
</evidence>
<dbReference type="EMBL" id="CAJDYZ010004562">
    <property type="protein sequence ID" value="CAD1471587.1"/>
    <property type="molecule type" value="Genomic_DNA"/>
</dbReference>
<keyword evidence="2" id="KW-1185">Reference proteome</keyword>
<comment type="caution">
    <text evidence="1">The sequence shown here is derived from an EMBL/GenBank/DDBJ whole genome shotgun (WGS) entry which is preliminary data.</text>
</comment>
<feature type="non-terminal residue" evidence="1">
    <location>
        <position position="36"/>
    </location>
</feature>
<evidence type="ECO:0000313" key="2">
    <source>
        <dbReference type="Proteomes" id="UP000752696"/>
    </source>
</evidence>
<name>A0A6V7GZR0_9HYME</name>
<reference evidence="1" key="1">
    <citation type="submission" date="2020-07" db="EMBL/GenBank/DDBJ databases">
        <authorList>
            <person name="Nazaruddin N."/>
        </authorList>
    </citation>
    <scope>NUCLEOTIDE SEQUENCE</scope>
</reference>
<dbReference type="AlphaFoldDB" id="A0A6V7GZR0"/>